<dbReference type="GO" id="GO:0019898">
    <property type="term" value="C:extrinsic component of membrane"/>
    <property type="evidence" value="ECO:0007669"/>
    <property type="project" value="InterPro"/>
</dbReference>
<dbReference type="GO" id="GO:1990281">
    <property type="term" value="C:efflux pump complex"/>
    <property type="evidence" value="ECO:0007669"/>
    <property type="project" value="TreeGrafter"/>
</dbReference>
<name>A0A0J7XJL7_9SPHN</name>
<comment type="caution">
    <text evidence="14">The sequence shown here is derived from an EMBL/GenBank/DDBJ whole genome shotgun (WGS) entry which is preliminary data.</text>
</comment>
<dbReference type="InterPro" id="IPR058625">
    <property type="entry name" value="MdtA-like_BSH"/>
</dbReference>
<dbReference type="AlphaFoldDB" id="A0A0J7XJL7"/>
<evidence type="ECO:0000259" key="11">
    <source>
        <dbReference type="Pfam" id="PF25917"/>
    </source>
</evidence>
<comment type="subcellular location">
    <subcellularLocation>
        <location evidence="1">Cell membrane</location>
    </subcellularLocation>
</comment>
<dbReference type="PATRIC" id="fig|1114963.3.peg.4029"/>
<feature type="domain" description="Multidrug resistance protein MdtA-like alpha-helical hairpin" evidence="10">
    <location>
        <begin position="107"/>
        <end position="183"/>
    </location>
</feature>
<evidence type="ECO:0000313" key="14">
    <source>
        <dbReference type="EMBL" id="KMS51849.1"/>
    </source>
</evidence>
<feature type="domain" description="Multidrug resistance protein MdtA-like barrel-sandwich hybrid" evidence="11">
    <location>
        <begin position="60"/>
        <end position="215"/>
    </location>
</feature>
<evidence type="ECO:0000256" key="5">
    <source>
        <dbReference type="ARBA" id="ARBA00022519"/>
    </source>
</evidence>
<dbReference type="EMBL" id="JACU01000010">
    <property type="protein sequence ID" value="KMS51849.1"/>
    <property type="molecule type" value="Genomic_DNA"/>
</dbReference>
<dbReference type="SUPFAM" id="SSF111369">
    <property type="entry name" value="HlyD-like secretion proteins"/>
    <property type="match status" value="1"/>
</dbReference>
<keyword evidence="3" id="KW-0813">Transport</keyword>
<evidence type="ECO:0000256" key="4">
    <source>
        <dbReference type="ARBA" id="ARBA00022475"/>
    </source>
</evidence>
<evidence type="ECO:0000313" key="15">
    <source>
        <dbReference type="Proteomes" id="UP000052268"/>
    </source>
</evidence>
<dbReference type="NCBIfam" id="TIGR01730">
    <property type="entry name" value="RND_mfp"/>
    <property type="match status" value="1"/>
</dbReference>
<dbReference type="PROSITE" id="PS51257">
    <property type="entry name" value="PROKAR_LIPOPROTEIN"/>
    <property type="match status" value="1"/>
</dbReference>
<dbReference type="Gene3D" id="6.10.140.1990">
    <property type="match status" value="1"/>
</dbReference>
<evidence type="ECO:0000259" key="10">
    <source>
        <dbReference type="Pfam" id="PF25876"/>
    </source>
</evidence>
<dbReference type="Pfam" id="PF25944">
    <property type="entry name" value="Beta-barrel_RND"/>
    <property type="match status" value="1"/>
</dbReference>
<dbReference type="Gene3D" id="2.40.420.20">
    <property type="match status" value="1"/>
</dbReference>
<proteinExistence type="inferred from homology"/>
<accession>A0A0J7XJL7</accession>
<protein>
    <submittedName>
        <fullName evidence="14">Hemolysin secretion protein D</fullName>
    </submittedName>
</protein>
<keyword evidence="15" id="KW-1185">Reference proteome</keyword>
<evidence type="ECO:0000256" key="9">
    <source>
        <dbReference type="SAM" id="Phobius"/>
    </source>
</evidence>
<evidence type="ECO:0000259" key="12">
    <source>
        <dbReference type="Pfam" id="PF25944"/>
    </source>
</evidence>
<sequence>MFTTRRIVIGGAILGACILLLVWKLFLSAPAEPDVATAKVVRGAIEHTVEATGTLEPKELVSVGAQVGGRLDQLNVAVGDVVHQGDLIGLIDPRTQTNSLETARADLANTQAQLAGAKATLAQAQLAFRRQQALGSGEATSQQDFEAARATLQSAQASYDALRAQIRAAGVSVDTAQVQLGYTKITAPMDGVIVAVVSKQGQTVNANQSAPTIVVLAKLDVMTIKAEVSEADVINVKPGLPVYFTILGDPDKRYEAKLRLIEPAPESIVDEVSSSSSSSSTSSTSTAIYYNALFEVPNTDGRLRALMTAKVSIVLDRRANALSIPATALGAKGKDGSYTVRVKTEEGTIENRQIRIGLNNNVNVEVVSGLREGENVVIGEASGDTASSGRRRMGPPGF</sequence>
<dbReference type="InterPro" id="IPR030190">
    <property type="entry name" value="MacA_alpha-hairpin_sf"/>
</dbReference>
<dbReference type="GO" id="GO:1990195">
    <property type="term" value="C:macrolide transmembrane transporter complex"/>
    <property type="evidence" value="ECO:0007669"/>
    <property type="project" value="InterPro"/>
</dbReference>
<dbReference type="InterPro" id="IPR058624">
    <property type="entry name" value="MdtA-like_HH"/>
</dbReference>
<keyword evidence="9" id="KW-1133">Transmembrane helix</keyword>
<keyword evidence="6 8" id="KW-0175">Coiled coil</keyword>
<reference evidence="14 15" key="1">
    <citation type="journal article" date="2015" name="G3 (Bethesda)">
        <title>Insights into Ongoing Evolution of the Hexachlorocyclohexane Catabolic Pathway from Comparative Genomics of Ten Sphingomonadaceae Strains.</title>
        <authorList>
            <person name="Pearce S.L."/>
            <person name="Oakeshott J.G."/>
            <person name="Pandey G."/>
        </authorList>
    </citation>
    <scope>NUCLEOTIDE SEQUENCE [LARGE SCALE GENOMIC DNA]</scope>
    <source>
        <strain evidence="14 15">LL02</strain>
    </source>
</reference>
<dbReference type="GO" id="GO:0015562">
    <property type="term" value="F:efflux transmembrane transporter activity"/>
    <property type="evidence" value="ECO:0007669"/>
    <property type="project" value="TreeGrafter"/>
</dbReference>
<dbReference type="Pfam" id="PF25917">
    <property type="entry name" value="BSH_RND"/>
    <property type="match status" value="1"/>
</dbReference>
<keyword evidence="4" id="KW-1003">Cell membrane</keyword>
<evidence type="ECO:0000256" key="6">
    <source>
        <dbReference type="ARBA" id="ARBA00023054"/>
    </source>
</evidence>
<dbReference type="Pfam" id="PF25876">
    <property type="entry name" value="HH_MFP_RND"/>
    <property type="match status" value="1"/>
</dbReference>
<keyword evidence="5" id="KW-0997">Cell inner membrane</keyword>
<dbReference type="Pfam" id="PF25967">
    <property type="entry name" value="RND-MFP_C"/>
    <property type="match status" value="1"/>
</dbReference>
<dbReference type="GO" id="GO:0030313">
    <property type="term" value="C:cell envelope"/>
    <property type="evidence" value="ECO:0007669"/>
    <property type="project" value="UniProtKB-SubCell"/>
</dbReference>
<feature type="transmembrane region" description="Helical" evidence="9">
    <location>
        <begin position="7"/>
        <end position="26"/>
    </location>
</feature>
<evidence type="ECO:0000256" key="2">
    <source>
        <dbReference type="ARBA" id="ARBA00009477"/>
    </source>
</evidence>
<dbReference type="GO" id="GO:1990961">
    <property type="term" value="P:xenobiotic detoxification by transmembrane export across the plasma membrane"/>
    <property type="evidence" value="ECO:0007669"/>
    <property type="project" value="InterPro"/>
</dbReference>
<evidence type="ECO:0000256" key="3">
    <source>
        <dbReference type="ARBA" id="ARBA00022448"/>
    </source>
</evidence>
<dbReference type="Gene3D" id="2.40.50.100">
    <property type="match status" value="1"/>
</dbReference>
<evidence type="ECO:0000256" key="8">
    <source>
        <dbReference type="SAM" id="Coils"/>
    </source>
</evidence>
<organism evidence="14 15">
    <name type="scientific">Novosphingobium barchaimii LL02</name>
    <dbReference type="NCBI Taxonomy" id="1114963"/>
    <lineage>
        <taxon>Bacteria</taxon>
        <taxon>Pseudomonadati</taxon>
        <taxon>Pseudomonadota</taxon>
        <taxon>Alphaproteobacteria</taxon>
        <taxon>Sphingomonadales</taxon>
        <taxon>Sphingomonadaceae</taxon>
        <taxon>Novosphingobium</taxon>
    </lineage>
</organism>
<feature type="domain" description="Multidrug resistance protein MdtA-like C-terminal permuted SH3" evidence="13">
    <location>
        <begin position="320"/>
        <end position="381"/>
    </location>
</feature>
<dbReference type="Proteomes" id="UP000052268">
    <property type="component" value="Unassembled WGS sequence"/>
</dbReference>
<dbReference type="InterPro" id="IPR006143">
    <property type="entry name" value="RND_pump_MFP"/>
</dbReference>
<dbReference type="PANTHER" id="PTHR30469">
    <property type="entry name" value="MULTIDRUG RESISTANCE PROTEIN MDTA"/>
    <property type="match status" value="1"/>
</dbReference>
<evidence type="ECO:0000259" key="13">
    <source>
        <dbReference type="Pfam" id="PF25967"/>
    </source>
</evidence>
<feature type="coiled-coil region" evidence="8">
    <location>
        <begin position="100"/>
        <end position="165"/>
    </location>
</feature>
<evidence type="ECO:0000256" key="7">
    <source>
        <dbReference type="ARBA" id="ARBA00023136"/>
    </source>
</evidence>
<comment type="similarity">
    <text evidence="2">Belongs to the membrane fusion protein (MFP) (TC 8.A.1) family.</text>
</comment>
<keyword evidence="9" id="KW-0812">Transmembrane</keyword>
<feature type="domain" description="Multidrug resistance protein MdtA-like beta-barrel" evidence="12">
    <location>
        <begin position="222"/>
        <end position="316"/>
    </location>
</feature>
<dbReference type="RefSeq" id="WP_059153026.1">
    <property type="nucleotide sequence ID" value="NZ_KQ130457.1"/>
</dbReference>
<gene>
    <name evidence="14" type="ORF">V474_02070</name>
</gene>
<dbReference type="InterPro" id="IPR058626">
    <property type="entry name" value="MdtA-like_b-barrel"/>
</dbReference>
<dbReference type="Gene3D" id="2.40.30.170">
    <property type="match status" value="1"/>
</dbReference>
<dbReference type="OrthoDB" id="9791520at2"/>
<keyword evidence="7 9" id="KW-0472">Membrane</keyword>
<evidence type="ECO:0000256" key="1">
    <source>
        <dbReference type="ARBA" id="ARBA00004236"/>
    </source>
</evidence>
<dbReference type="InterPro" id="IPR058627">
    <property type="entry name" value="MdtA-like_C"/>
</dbReference>
<dbReference type="PANTHER" id="PTHR30469:SF33">
    <property type="entry name" value="SLR1207 PROTEIN"/>
    <property type="match status" value="1"/>
</dbReference>